<name>C6C144_MARSD</name>
<dbReference type="eggNOG" id="ENOG503187X">
    <property type="taxonomic scope" value="Bacteria"/>
</dbReference>
<dbReference type="STRING" id="526222.Desal_1144"/>
<sequence length="87" mass="9967">MKYIVLTGLLLLGGCTSWHNPTLDLSVNRSERFAADRSECLERSQKATNSAPDNDLPQRTYTQDQDLYTKEVKAFQRCMNAKGWIKK</sequence>
<evidence type="ECO:0008006" key="3">
    <source>
        <dbReference type="Google" id="ProtNLM"/>
    </source>
</evidence>
<keyword evidence="2" id="KW-1185">Reference proteome</keyword>
<dbReference type="OrthoDB" id="5459022at2"/>
<evidence type="ECO:0000313" key="2">
    <source>
        <dbReference type="Proteomes" id="UP000002601"/>
    </source>
</evidence>
<dbReference type="PROSITE" id="PS51257">
    <property type="entry name" value="PROKAR_LIPOPROTEIN"/>
    <property type="match status" value="1"/>
</dbReference>
<accession>C6C144</accession>
<organism evidence="1 2">
    <name type="scientific">Maridesulfovibrio salexigens (strain ATCC 14822 / DSM 2638 / NCIMB 8403 / VKM B-1763)</name>
    <name type="common">Desulfovibrio salexigens</name>
    <dbReference type="NCBI Taxonomy" id="526222"/>
    <lineage>
        <taxon>Bacteria</taxon>
        <taxon>Pseudomonadati</taxon>
        <taxon>Thermodesulfobacteriota</taxon>
        <taxon>Desulfovibrionia</taxon>
        <taxon>Desulfovibrionales</taxon>
        <taxon>Desulfovibrionaceae</taxon>
        <taxon>Maridesulfovibrio</taxon>
    </lineage>
</organism>
<gene>
    <name evidence="1" type="ordered locus">Desal_1144</name>
</gene>
<dbReference type="Proteomes" id="UP000002601">
    <property type="component" value="Chromosome"/>
</dbReference>
<dbReference type="HOGENOM" id="CLU_2492755_0_0_7"/>
<dbReference type="KEGG" id="dsa:Desal_1144"/>
<evidence type="ECO:0000313" key="1">
    <source>
        <dbReference type="EMBL" id="ACS79207.1"/>
    </source>
</evidence>
<dbReference type="EMBL" id="CP001649">
    <property type="protein sequence ID" value="ACS79207.1"/>
    <property type="molecule type" value="Genomic_DNA"/>
</dbReference>
<proteinExistence type="predicted"/>
<dbReference type="AlphaFoldDB" id="C6C144"/>
<protein>
    <recommendedName>
        <fullName evidence="3">Lipoprotein</fullName>
    </recommendedName>
</protein>
<dbReference type="RefSeq" id="WP_015851026.1">
    <property type="nucleotide sequence ID" value="NC_012881.1"/>
</dbReference>
<reference evidence="1 2" key="1">
    <citation type="submission" date="2009-06" db="EMBL/GenBank/DDBJ databases">
        <title>Complete sequence of Desulfovibrio salexigens DSM 2638.</title>
        <authorList>
            <consortium name="US DOE Joint Genome Institute"/>
            <person name="Lucas S."/>
            <person name="Copeland A."/>
            <person name="Lapidus A."/>
            <person name="Glavina del Rio T."/>
            <person name="Tice H."/>
            <person name="Bruce D."/>
            <person name="Goodwin L."/>
            <person name="Pitluck S."/>
            <person name="Munk A.C."/>
            <person name="Brettin T."/>
            <person name="Detter J.C."/>
            <person name="Han C."/>
            <person name="Tapia R."/>
            <person name="Larimer F."/>
            <person name="Land M."/>
            <person name="Hauser L."/>
            <person name="Kyrpides N."/>
            <person name="Anderson I."/>
            <person name="Wall J.D."/>
            <person name="Arkin A.P."/>
            <person name="Dehal P."/>
            <person name="Chivian D."/>
            <person name="Giles B."/>
            <person name="Hazen T.C."/>
        </authorList>
    </citation>
    <scope>NUCLEOTIDE SEQUENCE [LARGE SCALE GENOMIC DNA]</scope>
    <source>
        <strain evidence="2">ATCC 14822 / DSM 2638 / NCIMB 8403 / VKM B-1763</strain>
    </source>
</reference>